<dbReference type="AlphaFoldDB" id="A0A9P1CPZ2"/>
<comment type="similarity">
    <text evidence="1">Belongs to the GDA1/CD39 NTPase family.</text>
</comment>
<evidence type="ECO:0000313" key="7">
    <source>
        <dbReference type="EMBL" id="CAL1148413.1"/>
    </source>
</evidence>
<organism evidence="6">
    <name type="scientific">Cladocopium goreaui</name>
    <dbReference type="NCBI Taxonomy" id="2562237"/>
    <lineage>
        <taxon>Eukaryota</taxon>
        <taxon>Sar</taxon>
        <taxon>Alveolata</taxon>
        <taxon>Dinophyceae</taxon>
        <taxon>Suessiales</taxon>
        <taxon>Symbiodiniaceae</taxon>
        <taxon>Cladocopium</taxon>
    </lineage>
</organism>
<reference evidence="7" key="2">
    <citation type="submission" date="2024-04" db="EMBL/GenBank/DDBJ databases">
        <authorList>
            <person name="Chen Y."/>
            <person name="Shah S."/>
            <person name="Dougan E. K."/>
            <person name="Thang M."/>
            <person name="Chan C."/>
        </authorList>
    </citation>
    <scope>NUCLEOTIDE SEQUENCE [LARGE SCALE GENOMIC DNA]</scope>
</reference>
<keyword evidence="5" id="KW-1133">Transmembrane helix</keyword>
<keyword evidence="5" id="KW-0472">Membrane</keyword>
<evidence type="ECO:0000256" key="4">
    <source>
        <dbReference type="PIRSR" id="PIRSR600407-2"/>
    </source>
</evidence>
<feature type="binding site" evidence="4">
    <location>
        <begin position="247"/>
        <end position="251"/>
    </location>
    <ligand>
        <name>ATP</name>
        <dbReference type="ChEBI" id="CHEBI:30616"/>
    </ligand>
</feature>
<dbReference type="Gene3D" id="3.30.420.40">
    <property type="match status" value="1"/>
</dbReference>
<evidence type="ECO:0000256" key="5">
    <source>
        <dbReference type="SAM" id="Phobius"/>
    </source>
</evidence>
<dbReference type="OrthoDB" id="6372431at2759"/>
<protein>
    <submittedName>
        <fullName evidence="8">Guanosine-diphosphatase (GDPase)</fullName>
    </submittedName>
</protein>
<dbReference type="GO" id="GO:0005524">
    <property type="term" value="F:ATP binding"/>
    <property type="evidence" value="ECO:0007669"/>
    <property type="project" value="UniProtKB-KW"/>
</dbReference>
<dbReference type="CDD" id="cd24003">
    <property type="entry name" value="ASKHA_NBD_GDA1_CD39_NTPase"/>
    <property type="match status" value="1"/>
</dbReference>
<keyword evidence="4" id="KW-0547">Nucleotide-binding</keyword>
<evidence type="ECO:0000313" key="6">
    <source>
        <dbReference type="EMBL" id="CAI3995038.1"/>
    </source>
</evidence>
<keyword evidence="9" id="KW-1185">Reference proteome</keyword>
<feature type="transmembrane region" description="Helical" evidence="5">
    <location>
        <begin position="58"/>
        <end position="76"/>
    </location>
</feature>
<keyword evidence="2" id="KW-0378">Hydrolase</keyword>
<evidence type="ECO:0000313" key="9">
    <source>
        <dbReference type="Proteomes" id="UP001152797"/>
    </source>
</evidence>
<dbReference type="Gene3D" id="3.30.420.150">
    <property type="entry name" value="Exopolyphosphatase. Domain 2"/>
    <property type="match status" value="1"/>
</dbReference>
<dbReference type="InterPro" id="IPR000407">
    <property type="entry name" value="GDA1_CD39_NTPase"/>
</dbReference>
<dbReference type="Proteomes" id="UP001152797">
    <property type="component" value="Unassembled WGS sequence"/>
</dbReference>
<evidence type="ECO:0000313" key="8">
    <source>
        <dbReference type="EMBL" id="CAL4782350.1"/>
    </source>
</evidence>
<dbReference type="Pfam" id="PF01150">
    <property type="entry name" value="GDA1_CD39"/>
    <property type="match status" value="1"/>
</dbReference>
<proteinExistence type="inferred from homology"/>
<accession>A0A9P1CPZ2</accession>
<keyword evidence="4" id="KW-0067">ATP-binding</keyword>
<evidence type="ECO:0000256" key="2">
    <source>
        <dbReference type="ARBA" id="ARBA00022801"/>
    </source>
</evidence>
<reference evidence="6" key="1">
    <citation type="submission" date="2022-10" db="EMBL/GenBank/DDBJ databases">
        <authorList>
            <person name="Chen Y."/>
            <person name="Dougan E. K."/>
            <person name="Chan C."/>
            <person name="Rhodes N."/>
            <person name="Thang M."/>
        </authorList>
    </citation>
    <scope>NUCLEOTIDE SEQUENCE</scope>
</reference>
<dbReference type="EMBL" id="CAMXCT020002024">
    <property type="protein sequence ID" value="CAL1148413.1"/>
    <property type="molecule type" value="Genomic_DNA"/>
</dbReference>
<evidence type="ECO:0000256" key="1">
    <source>
        <dbReference type="ARBA" id="ARBA00009283"/>
    </source>
</evidence>
<sequence>MRKQAWIELGEEVPSPLDDAYSKESKTSRSPHHSVASAATVAWKATAVPSTPRRAQKVCILIMGLCIFLGSCVYVLSPSFPRHGGGHGLRGPVSAPPFVVVIDAGSTGTKVHTYCFSKGQVCRDLDANRPRISATKPGLSSCADAECLSTLLTPLMENVVQRVPAESRASTPLALRATAGFRLLGRERAEALLKKIRLIVADYGFRDAGVEVMTGDDEGLLQWIAVNSLLGRLQTNQSTVVVLDLGGASTQIAYALDDGIETTDWQKSFIRALPLPGSERMVQIYEHSYLGYGLVAARQKIMKEVNASDLLPRNPCFPWSADLPQDEGHGAGGAGNAQQCVQLISRVLRPADCNDPVAEADSCDFARVWAGPGMNLSNQSQPVGCSFYFFGLEDAGAVPSDATSAEVAISVTPSPCSPWALA</sequence>
<name>A0A9P1CPZ2_9DINO</name>
<dbReference type="EMBL" id="CAMXCT030002024">
    <property type="protein sequence ID" value="CAL4782350.1"/>
    <property type="molecule type" value="Genomic_DNA"/>
</dbReference>
<gene>
    <name evidence="6" type="ORF">C1SCF055_LOCUS21639</name>
</gene>
<dbReference type="GO" id="GO:0016787">
    <property type="term" value="F:hydrolase activity"/>
    <property type="evidence" value="ECO:0007669"/>
    <property type="project" value="UniProtKB-KW"/>
</dbReference>
<evidence type="ECO:0000256" key="3">
    <source>
        <dbReference type="PIRSR" id="PIRSR600407-1"/>
    </source>
</evidence>
<dbReference type="PANTHER" id="PTHR11782">
    <property type="entry name" value="ADENOSINE/GUANOSINE DIPHOSPHATASE"/>
    <property type="match status" value="1"/>
</dbReference>
<feature type="active site" description="Proton acceptor" evidence="3">
    <location>
        <position position="218"/>
    </location>
</feature>
<comment type="caution">
    <text evidence="6">The sequence shown here is derived from an EMBL/GenBank/DDBJ whole genome shotgun (WGS) entry which is preliminary data.</text>
</comment>
<dbReference type="EMBL" id="CAMXCT010002024">
    <property type="protein sequence ID" value="CAI3995038.1"/>
    <property type="molecule type" value="Genomic_DNA"/>
</dbReference>
<keyword evidence="5" id="KW-0812">Transmembrane</keyword>
<dbReference type="PANTHER" id="PTHR11782:SF127">
    <property type="entry name" value="NTPASE, ISOFORM F"/>
    <property type="match status" value="1"/>
</dbReference>